<evidence type="ECO:0000259" key="1">
    <source>
        <dbReference type="Pfam" id="PF02589"/>
    </source>
</evidence>
<sequence>MGGLMANTDTTINALINPQINDAPIDIEKTIKALERNNFVVHYFETGADAVAYLQSRIQHKRVAIGDSRTLLELKVHDALSEVNDDITDIQRPLPGESFRDTALRTMGRDVFLTSVNALSQTGEMVNIDGTGNRVAASLFGSQEVFFVLGRNKITPDLASAIYRARNVAAPLNSKKNKKSSLNPCAKLEEKCYDCGSPDRICNALTIYYKKMRNMQTMEVIIINEDLGF</sequence>
<accession>A0ABN0IJ40</accession>
<dbReference type="PANTHER" id="PTHR36179:SF2">
    <property type="entry name" value="LUD DOMAIN-CONTAINING PROTEIN"/>
    <property type="match status" value="1"/>
</dbReference>
<reference evidence="2 3" key="1">
    <citation type="submission" date="2012-05" db="EMBL/GenBank/DDBJ databases">
        <authorList>
            <person name="Weinstock G."/>
            <person name="Sodergren E."/>
            <person name="Lobos E.A."/>
            <person name="Fulton L."/>
            <person name="Fulton R."/>
            <person name="Courtney L."/>
            <person name="Fronick C."/>
            <person name="O'Laughlin M."/>
            <person name="Godfrey J."/>
            <person name="Wilson R.M."/>
            <person name="Miner T."/>
            <person name="Farmer C."/>
            <person name="Delehaunty K."/>
            <person name="Cordes M."/>
            <person name="Minx P."/>
            <person name="Tomlinson C."/>
            <person name="Chen J."/>
            <person name="Wollam A."/>
            <person name="Pepin K.H."/>
            <person name="Bhonagiri V."/>
            <person name="Zhang X."/>
            <person name="Suruliraj S."/>
            <person name="Warren W."/>
            <person name="Mitreva M."/>
            <person name="Mardis E.R."/>
            <person name="Wilson R.K."/>
        </authorList>
    </citation>
    <scope>NUCLEOTIDE SEQUENCE [LARGE SCALE GENOMIC DNA]</scope>
    <source>
        <strain evidence="2 3">KON</strain>
    </source>
</reference>
<name>A0ABN0IJ40_9FIRM</name>
<evidence type="ECO:0000313" key="3">
    <source>
        <dbReference type="Proteomes" id="UP000010412"/>
    </source>
</evidence>
<dbReference type="InterPro" id="IPR003741">
    <property type="entry name" value="LUD_dom"/>
</dbReference>
<dbReference type="EMBL" id="AMEX01000039">
    <property type="protein sequence ID" value="EKY18259.1"/>
    <property type="molecule type" value="Genomic_DNA"/>
</dbReference>
<evidence type="ECO:0000313" key="2">
    <source>
        <dbReference type="EMBL" id="EKY18259.1"/>
    </source>
</evidence>
<gene>
    <name evidence="2" type="ORF">HMPREF0870_01568</name>
</gene>
<organism evidence="2 3">
    <name type="scientific">Veillonella atypica KON</name>
    <dbReference type="NCBI Taxonomy" id="1128111"/>
    <lineage>
        <taxon>Bacteria</taxon>
        <taxon>Bacillati</taxon>
        <taxon>Bacillota</taxon>
        <taxon>Negativicutes</taxon>
        <taxon>Veillonellales</taxon>
        <taxon>Veillonellaceae</taxon>
        <taxon>Veillonella</taxon>
    </lineage>
</organism>
<dbReference type="PANTHER" id="PTHR36179">
    <property type="entry name" value="LUD_DOM DOMAIN-CONTAINING PROTEIN"/>
    <property type="match status" value="1"/>
</dbReference>
<dbReference type="Proteomes" id="UP000010412">
    <property type="component" value="Unassembled WGS sequence"/>
</dbReference>
<keyword evidence="3" id="KW-1185">Reference proteome</keyword>
<dbReference type="Pfam" id="PF02589">
    <property type="entry name" value="LUD_dom"/>
    <property type="match status" value="1"/>
</dbReference>
<proteinExistence type="predicted"/>
<feature type="domain" description="LUD" evidence="1">
    <location>
        <begin position="27"/>
        <end position="223"/>
    </location>
</feature>
<comment type="caution">
    <text evidence="2">The sequence shown here is derived from an EMBL/GenBank/DDBJ whole genome shotgun (WGS) entry which is preliminary data.</text>
</comment>
<protein>
    <recommendedName>
        <fullName evidence="1">LUD domain-containing protein</fullName>
    </recommendedName>
</protein>